<protein>
    <recommendedName>
        <fullName evidence="3">Serine/threonine-protein phosphatase 4 regulatory subunit 3-like central domain-containing protein</fullName>
    </recommendedName>
</protein>
<evidence type="ECO:0008006" key="3">
    <source>
        <dbReference type="Google" id="ProtNLM"/>
    </source>
</evidence>
<accession>A0ABR2JVE0</accession>
<name>A0ABR2JVE0_9EUKA</name>
<proteinExistence type="predicted"/>
<evidence type="ECO:0000313" key="2">
    <source>
        <dbReference type="Proteomes" id="UP001470230"/>
    </source>
</evidence>
<keyword evidence="2" id="KW-1185">Reference proteome</keyword>
<organism evidence="1 2">
    <name type="scientific">Tritrichomonas musculus</name>
    <dbReference type="NCBI Taxonomy" id="1915356"/>
    <lineage>
        <taxon>Eukaryota</taxon>
        <taxon>Metamonada</taxon>
        <taxon>Parabasalia</taxon>
        <taxon>Tritrichomonadida</taxon>
        <taxon>Tritrichomonadidae</taxon>
        <taxon>Tritrichomonas</taxon>
    </lineage>
</organism>
<sequence length="446" mass="51300">MFPNLRSELNVQNLERKKEKPTEESLSQLNQMILSIPTINDESQMQVIETMMIFVIQFDYDLFRSLSKDEISILINLISNQSNPNLSSRSVDLFTIFLKNDPTLIDQFVQLNLIQIIIVNMANSPDLRFQISCVAYLHELLKIKNELRDQYLTLELPQHIATKCTPYPDKIYFEFLTLLSLKPTFLPELSLNIIQSFIEQEVPQERAIIVIKCLISLIRKDKTLIIPIIQSNFLERIVSSLGRVVLTIAAFLKFSSIALQIDQSMILDRFIQINIFNILLSSLELVEKKEMSFSDMLLSSIRTDKSSEKTVVTAKDKLLRHSCNLMNVLIKFDSCLPHLAFVNDFNFTNCLKRGLPFKVICDVIRFILNYSIKMPISTAKKMLTEEIIRNAFYIASSSTSPGEDFVDKDNEFVAALSIISSKFSSDEEITDLIKNINDEYDNVFIE</sequence>
<reference evidence="1 2" key="1">
    <citation type="submission" date="2024-04" db="EMBL/GenBank/DDBJ databases">
        <title>Tritrichomonas musculus Genome.</title>
        <authorList>
            <person name="Alves-Ferreira E."/>
            <person name="Grigg M."/>
            <person name="Lorenzi H."/>
            <person name="Galac M."/>
        </authorList>
    </citation>
    <scope>NUCLEOTIDE SEQUENCE [LARGE SCALE GENOMIC DNA]</scope>
    <source>
        <strain evidence="1 2">EAF2021</strain>
    </source>
</reference>
<dbReference type="EMBL" id="JAPFFF010000009">
    <property type="protein sequence ID" value="KAK8882844.1"/>
    <property type="molecule type" value="Genomic_DNA"/>
</dbReference>
<evidence type="ECO:0000313" key="1">
    <source>
        <dbReference type="EMBL" id="KAK8882844.1"/>
    </source>
</evidence>
<comment type="caution">
    <text evidence="1">The sequence shown here is derived from an EMBL/GenBank/DDBJ whole genome shotgun (WGS) entry which is preliminary data.</text>
</comment>
<dbReference type="Proteomes" id="UP001470230">
    <property type="component" value="Unassembled WGS sequence"/>
</dbReference>
<dbReference type="InterPro" id="IPR016024">
    <property type="entry name" value="ARM-type_fold"/>
</dbReference>
<gene>
    <name evidence="1" type="ORF">M9Y10_045487</name>
</gene>
<dbReference type="SUPFAM" id="SSF48371">
    <property type="entry name" value="ARM repeat"/>
    <property type="match status" value="1"/>
</dbReference>